<keyword evidence="12" id="KW-1185">Reference proteome</keyword>
<dbReference type="AlphaFoldDB" id="A0A1J6HQR7"/>
<dbReference type="InterPro" id="IPR005122">
    <property type="entry name" value="Uracil-DNA_glycosylase-like"/>
</dbReference>
<dbReference type="SUPFAM" id="SSF52141">
    <property type="entry name" value="Uracil-DNA glycosylase-like"/>
    <property type="match status" value="1"/>
</dbReference>
<comment type="similarity">
    <text evidence="1">Belongs to the uracil-DNA glycosylase (UDG) superfamily. Type 4 (UDGa) family.</text>
</comment>
<dbReference type="SMART" id="SM00987">
    <property type="entry name" value="UreE_C"/>
    <property type="match status" value="1"/>
</dbReference>
<keyword evidence="7" id="KW-0408">Iron</keyword>
<dbReference type="GO" id="GO:0051539">
    <property type="term" value="F:4 iron, 4 sulfur cluster binding"/>
    <property type="evidence" value="ECO:0007669"/>
    <property type="project" value="UniProtKB-KW"/>
</dbReference>
<organism evidence="11 12">
    <name type="scientific">Brucella cytisi</name>
    <dbReference type="NCBI Taxonomy" id="407152"/>
    <lineage>
        <taxon>Bacteria</taxon>
        <taxon>Pseudomonadati</taxon>
        <taxon>Pseudomonadota</taxon>
        <taxon>Alphaproteobacteria</taxon>
        <taxon>Hyphomicrobiales</taxon>
        <taxon>Brucellaceae</taxon>
        <taxon>Brucella/Ochrobactrum group</taxon>
        <taxon>Brucella</taxon>
    </lineage>
</organism>
<dbReference type="SMART" id="SM00986">
    <property type="entry name" value="UDG"/>
    <property type="match status" value="1"/>
</dbReference>
<keyword evidence="3" id="KW-0004">4Fe-4S</keyword>
<feature type="domain" description="Uracil-DNA glycosylase-like" evidence="10">
    <location>
        <begin position="37"/>
        <end position="195"/>
    </location>
</feature>
<name>A0A1J6HQR7_9HYPH</name>
<dbReference type="Pfam" id="PF03167">
    <property type="entry name" value="UDG"/>
    <property type="match status" value="1"/>
</dbReference>
<evidence type="ECO:0000256" key="3">
    <source>
        <dbReference type="ARBA" id="ARBA00022485"/>
    </source>
</evidence>
<evidence type="ECO:0000313" key="11">
    <source>
        <dbReference type="EMBL" id="OIS94691.1"/>
    </source>
</evidence>
<comment type="caution">
    <text evidence="11">The sequence shown here is derived from an EMBL/GenBank/DDBJ whole genome shotgun (WGS) entry which is preliminary data.</text>
</comment>
<dbReference type="GO" id="GO:0046872">
    <property type="term" value="F:metal ion binding"/>
    <property type="evidence" value="ECO:0007669"/>
    <property type="project" value="UniProtKB-KW"/>
</dbReference>
<evidence type="ECO:0000256" key="8">
    <source>
        <dbReference type="ARBA" id="ARBA00023014"/>
    </source>
</evidence>
<dbReference type="PANTHER" id="PTHR33693:SF9">
    <property type="entry name" value="TYPE-4 URACIL-DNA GLYCOSYLASE"/>
    <property type="match status" value="1"/>
</dbReference>
<dbReference type="OrthoDB" id="5290748at2"/>
<dbReference type="InterPro" id="IPR036895">
    <property type="entry name" value="Uracil-DNA_glycosylase-like_sf"/>
</dbReference>
<evidence type="ECO:0000259" key="10">
    <source>
        <dbReference type="SMART" id="SM00986"/>
    </source>
</evidence>
<dbReference type="InterPro" id="IPR005273">
    <property type="entry name" value="Ura-DNA_glyco_family4"/>
</dbReference>
<keyword evidence="6" id="KW-0378">Hydrolase</keyword>
<evidence type="ECO:0000256" key="4">
    <source>
        <dbReference type="ARBA" id="ARBA00022723"/>
    </source>
</evidence>
<reference evidence="11 12" key="1">
    <citation type="submission" date="2016-10" db="EMBL/GenBank/DDBJ databases">
        <title>The Draft Genome Sequence of the Potato Rhizosphere Bacteria Ochrobactrum sp. IPA7.2.</title>
        <authorList>
            <person name="Gogoleva N.E."/>
            <person name="Khlopko Y.A."/>
            <person name="Burygin G.L."/>
            <person name="Plotnikov A.O."/>
        </authorList>
    </citation>
    <scope>NUCLEOTIDE SEQUENCE [LARGE SCALE GENOMIC DNA]</scope>
    <source>
        <strain evidence="11 12">IPA7.2</strain>
    </source>
</reference>
<dbReference type="Gene3D" id="3.40.470.10">
    <property type="entry name" value="Uracil-DNA glycosylase-like domain"/>
    <property type="match status" value="1"/>
</dbReference>
<dbReference type="EMBL" id="MOEC01000003">
    <property type="protein sequence ID" value="OIS94691.1"/>
    <property type="molecule type" value="Genomic_DNA"/>
</dbReference>
<dbReference type="Proteomes" id="UP000182985">
    <property type="component" value="Unassembled WGS sequence"/>
</dbReference>
<evidence type="ECO:0000256" key="2">
    <source>
        <dbReference type="ARBA" id="ARBA00019403"/>
    </source>
</evidence>
<evidence type="ECO:0000256" key="5">
    <source>
        <dbReference type="ARBA" id="ARBA00022763"/>
    </source>
</evidence>
<dbReference type="RefSeq" id="WP_071630654.1">
    <property type="nucleotide sequence ID" value="NZ_MOEC01000003.1"/>
</dbReference>
<dbReference type="CDD" id="cd10030">
    <property type="entry name" value="UDG-F4_TTUDGA_SPO1dp_like"/>
    <property type="match status" value="1"/>
</dbReference>
<keyword evidence="4" id="KW-0479">Metal-binding</keyword>
<sequence>MTVPAITRRQQNLEQVCAEARTCRRCELYQNATQTVFGEGRTGARVFFVAEQPGDKEDIGGRPLIGPAGRLFDACLNEVGIKRERCYITNAVKHFRHTQRGKRRIHQRPSTSHIEACRWWLQQEIDLVEPRIIVALGAVAARSLLGKPVKIAATRGRPLEFENHIILVTIHPSYLLRLRAETGFERERSMFLTELTKVAEFECGTET</sequence>
<protein>
    <recommendedName>
        <fullName evidence="2">Type-4 uracil-DNA glycosylase</fullName>
    </recommendedName>
</protein>
<keyword evidence="9" id="KW-0234">DNA repair</keyword>
<accession>A0A1J6HQR7</accession>
<keyword evidence="8" id="KW-0411">Iron-sulfur</keyword>
<proteinExistence type="inferred from homology"/>
<dbReference type="GO" id="GO:0097506">
    <property type="term" value="F:deaminated base DNA N-glycosylase activity"/>
    <property type="evidence" value="ECO:0007669"/>
    <property type="project" value="UniProtKB-ARBA"/>
</dbReference>
<evidence type="ECO:0000256" key="7">
    <source>
        <dbReference type="ARBA" id="ARBA00023004"/>
    </source>
</evidence>
<dbReference type="NCBIfam" id="TIGR00758">
    <property type="entry name" value="UDG_fam4"/>
    <property type="match status" value="1"/>
</dbReference>
<evidence type="ECO:0000313" key="12">
    <source>
        <dbReference type="Proteomes" id="UP000182985"/>
    </source>
</evidence>
<dbReference type="InterPro" id="IPR051536">
    <property type="entry name" value="UDG_Type-4/5"/>
</dbReference>
<dbReference type="NCBIfam" id="TIGR03914">
    <property type="entry name" value="UDG_fam_dom"/>
    <property type="match status" value="1"/>
</dbReference>
<dbReference type="GO" id="GO:0006281">
    <property type="term" value="P:DNA repair"/>
    <property type="evidence" value="ECO:0007669"/>
    <property type="project" value="UniProtKB-KW"/>
</dbReference>
<evidence type="ECO:0000256" key="9">
    <source>
        <dbReference type="ARBA" id="ARBA00023204"/>
    </source>
</evidence>
<dbReference type="PANTHER" id="PTHR33693">
    <property type="entry name" value="TYPE-5 URACIL-DNA GLYCOSYLASE"/>
    <property type="match status" value="1"/>
</dbReference>
<keyword evidence="5" id="KW-0227">DNA damage</keyword>
<gene>
    <name evidence="11" type="ORF">BLA27_04670</name>
</gene>
<evidence type="ECO:0000256" key="1">
    <source>
        <dbReference type="ARBA" id="ARBA00006521"/>
    </source>
</evidence>
<evidence type="ECO:0000256" key="6">
    <source>
        <dbReference type="ARBA" id="ARBA00022801"/>
    </source>
</evidence>